<dbReference type="OrthoDB" id="9805025at2"/>
<feature type="transmembrane region" description="Helical" evidence="1">
    <location>
        <begin position="194"/>
        <end position="217"/>
    </location>
</feature>
<evidence type="ECO:0000259" key="2">
    <source>
        <dbReference type="Pfam" id="PF04892"/>
    </source>
</evidence>
<dbReference type="AlphaFoldDB" id="A0A252F889"/>
<sequence length="222" mass="24380">MSKIRRKGIPVLSIVSIFENYLVVLPVYLLLGWLLCRLYRKRGIAYETGFIIGWQVLAVYVCAVFYFTGTGGLDDIQRFGLSQLSSGSVNLLPLHDGGGAMGMALNALLFVPLGMLLPLLWKDCRRWYRTAGAGFLLSLLIELSQLFNFRATDIDDLLMNTLGTLAGYGVWQLLARRIPQFEANAAGKTACAAVGSLCTMFAIQFILAGPLVSHIALSLYGY</sequence>
<accession>A0A252F889</accession>
<keyword evidence="1" id="KW-1133">Transmembrane helix</keyword>
<reference evidence="3 4" key="1">
    <citation type="submission" date="2017-05" db="EMBL/GenBank/DDBJ databases">
        <title>Butyricicoccus porcorum sp. nov. a butyrate-producing bacterium from the swine intestinal tract.</title>
        <authorList>
            <person name="Trachsel J."/>
            <person name="Humphrey S."/>
            <person name="Allen H.K."/>
        </authorList>
    </citation>
    <scope>NUCLEOTIDE SEQUENCE [LARGE SCALE GENOMIC DNA]</scope>
    <source>
        <strain evidence="3">BB10</strain>
    </source>
</reference>
<feature type="transmembrane region" description="Helical" evidence="1">
    <location>
        <begin position="100"/>
        <end position="121"/>
    </location>
</feature>
<name>A0A252F889_9FIRM</name>
<dbReference type="PANTHER" id="PTHR36834">
    <property type="entry name" value="MEMBRANE PROTEIN-RELATED"/>
    <property type="match status" value="1"/>
</dbReference>
<comment type="caution">
    <text evidence="3">The sequence shown here is derived from an EMBL/GenBank/DDBJ whole genome shotgun (WGS) entry which is preliminary data.</text>
</comment>
<keyword evidence="1" id="KW-0812">Transmembrane</keyword>
<dbReference type="PANTHER" id="PTHR36834:SF1">
    <property type="entry name" value="INTEGRAL MEMBRANE PROTEIN"/>
    <property type="match status" value="1"/>
</dbReference>
<dbReference type="Pfam" id="PF04892">
    <property type="entry name" value="VanZ"/>
    <property type="match status" value="1"/>
</dbReference>
<feature type="transmembrane region" description="Helical" evidence="1">
    <location>
        <begin position="48"/>
        <end position="68"/>
    </location>
</feature>
<gene>
    <name evidence="3" type="ORF">CBW42_01280</name>
</gene>
<keyword evidence="4" id="KW-1185">Reference proteome</keyword>
<dbReference type="InterPro" id="IPR053150">
    <property type="entry name" value="Teicoplanin_resist-assoc"/>
</dbReference>
<dbReference type="InterPro" id="IPR006976">
    <property type="entry name" value="VanZ-like"/>
</dbReference>
<evidence type="ECO:0000313" key="4">
    <source>
        <dbReference type="Proteomes" id="UP000194903"/>
    </source>
</evidence>
<dbReference type="EMBL" id="NHOC01000001">
    <property type="protein sequence ID" value="OUM21880.1"/>
    <property type="molecule type" value="Genomic_DNA"/>
</dbReference>
<feature type="domain" description="VanZ-like" evidence="2">
    <location>
        <begin position="58"/>
        <end position="174"/>
    </location>
</feature>
<proteinExistence type="predicted"/>
<dbReference type="Proteomes" id="UP000194903">
    <property type="component" value="Unassembled WGS sequence"/>
</dbReference>
<evidence type="ECO:0000313" key="3">
    <source>
        <dbReference type="EMBL" id="OUM21880.1"/>
    </source>
</evidence>
<keyword evidence="1" id="KW-0472">Membrane</keyword>
<feature type="transmembrane region" description="Helical" evidence="1">
    <location>
        <begin position="12"/>
        <end position="36"/>
    </location>
</feature>
<evidence type="ECO:0000256" key="1">
    <source>
        <dbReference type="SAM" id="Phobius"/>
    </source>
</evidence>
<organism evidence="3 4">
    <name type="scientific">Butyricicoccus porcorum</name>
    <dbReference type="NCBI Taxonomy" id="1945634"/>
    <lineage>
        <taxon>Bacteria</taxon>
        <taxon>Bacillati</taxon>
        <taxon>Bacillota</taxon>
        <taxon>Clostridia</taxon>
        <taxon>Eubacteriales</taxon>
        <taxon>Butyricicoccaceae</taxon>
        <taxon>Butyricicoccus</taxon>
    </lineage>
</organism>
<protein>
    <recommendedName>
        <fullName evidence="2">VanZ-like domain-containing protein</fullName>
    </recommendedName>
</protein>